<dbReference type="SUPFAM" id="SSF49363">
    <property type="entry name" value="Purple acid phosphatase, N-terminal domain"/>
    <property type="match status" value="1"/>
</dbReference>
<protein>
    <recommendedName>
        <fullName evidence="2">Calcineurin-like phosphoesterase domain-containing protein</fullName>
    </recommendedName>
</protein>
<dbReference type="Proteomes" id="UP000179243">
    <property type="component" value="Unassembled WGS sequence"/>
</dbReference>
<comment type="caution">
    <text evidence="3">The sequence shown here is derived from an EMBL/GenBank/DDBJ whole genome shotgun (WGS) entry which is preliminary data.</text>
</comment>
<evidence type="ECO:0000313" key="3">
    <source>
        <dbReference type="EMBL" id="OGK02998.1"/>
    </source>
</evidence>
<keyword evidence="1" id="KW-0732">Signal</keyword>
<dbReference type="GO" id="GO:0046872">
    <property type="term" value="F:metal ion binding"/>
    <property type="evidence" value="ECO:0007669"/>
    <property type="project" value="InterPro"/>
</dbReference>
<proteinExistence type="predicted"/>
<dbReference type="Gene3D" id="3.60.21.10">
    <property type="match status" value="1"/>
</dbReference>
<dbReference type="EMBL" id="MFYX01000099">
    <property type="protein sequence ID" value="OGK02998.1"/>
    <property type="molecule type" value="Genomic_DNA"/>
</dbReference>
<dbReference type="InterPro" id="IPR013783">
    <property type="entry name" value="Ig-like_fold"/>
</dbReference>
<evidence type="ECO:0000256" key="1">
    <source>
        <dbReference type="ARBA" id="ARBA00022729"/>
    </source>
</evidence>
<dbReference type="Gene3D" id="2.60.120.430">
    <property type="entry name" value="Galactose-binding lectin"/>
    <property type="match status" value="1"/>
</dbReference>
<reference evidence="3 4" key="1">
    <citation type="journal article" date="2016" name="Nat. Commun.">
        <title>Thousands of microbial genomes shed light on interconnected biogeochemical processes in an aquifer system.</title>
        <authorList>
            <person name="Anantharaman K."/>
            <person name="Brown C.T."/>
            <person name="Hug L.A."/>
            <person name="Sharon I."/>
            <person name="Castelle C.J."/>
            <person name="Probst A.J."/>
            <person name="Thomas B.C."/>
            <person name="Singh A."/>
            <person name="Wilkins M.J."/>
            <person name="Karaoz U."/>
            <person name="Brodie E.L."/>
            <person name="Williams K.H."/>
            <person name="Hubbard S.S."/>
            <person name="Banfield J.F."/>
        </authorList>
    </citation>
    <scope>NUCLEOTIDE SEQUENCE [LARGE SCALE GENOMIC DNA]</scope>
</reference>
<organism evidence="3 4">
    <name type="scientific">Candidatus Raymondbacteria bacterium RIFOXYD12_FULL_49_13</name>
    <dbReference type="NCBI Taxonomy" id="1817890"/>
    <lineage>
        <taxon>Bacteria</taxon>
        <taxon>Raymondiibacteriota</taxon>
    </lineage>
</organism>
<dbReference type="SUPFAM" id="SSF56300">
    <property type="entry name" value="Metallo-dependent phosphatases"/>
    <property type="match status" value="1"/>
</dbReference>
<dbReference type="AlphaFoldDB" id="A0A1F7F8T5"/>
<dbReference type="PANTHER" id="PTHR22953:SF153">
    <property type="entry name" value="PURPLE ACID PHOSPHATASE"/>
    <property type="match status" value="1"/>
</dbReference>
<dbReference type="Gene3D" id="2.60.40.10">
    <property type="entry name" value="Immunoglobulins"/>
    <property type="match status" value="1"/>
</dbReference>
<dbReference type="InterPro" id="IPR029052">
    <property type="entry name" value="Metallo-depent_PP-like"/>
</dbReference>
<feature type="domain" description="Calcineurin-like phosphoesterase" evidence="2">
    <location>
        <begin position="158"/>
        <end position="325"/>
    </location>
</feature>
<evidence type="ECO:0000313" key="4">
    <source>
        <dbReference type="Proteomes" id="UP000179243"/>
    </source>
</evidence>
<evidence type="ECO:0000259" key="2">
    <source>
        <dbReference type="Pfam" id="PF00149"/>
    </source>
</evidence>
<sequence length="789" mass="88063">MRLSIIIYLLPFVAFSLEVVRGPYSQIVTDESALIVFKSDAPASFSVYYGVAPSSMDNSVAAVVDAKNFWDAWEDNVYLARLSGLQPSSRYYYKVVSGSYEYTGIDSMVFTTAPVKGDGNTHFRLFAESDLIYGPSVPWGGSEDSICVAEMHAIHNPVPEIWICQGDVEQEHGCMSQYTDGSWWDPFRSMIQKTTIYTTVGNHDGDCGTWTNREAQSGMYYFAAWYLPRNDYDSSEWYYSFDYGNTRIISLHGLPTDTNNVQHRWLIKELSDTTPMWKILFDHYPVHSNLGTEDHWGLSTKGEKMYDTICDRYGVDAVISGHYHDNFRSPFMTVDSVWRIEQTPLGSFFIKTRHGNHTFFINAAGFHWHKKFQIEINGNVMTGTNLIRSTGNNYIVFDKWTITKTINANDPPVAHIKLPVEQSHGVVGSPVALKGTGADHEDGVLGPAKLAWSYKVDRFDGASLAGTTQISGISDSGGFIPDIEGYYTFYLTATDNNGNTNVDKRLVYVTYPLDTIAKINFGNYTQWGYSHDVTQPAGWINVTNTGWTGNFTAPDNSSWPALYSRAEDFLAMRCIKTTSNAAWNYPIINGSYYVSLRANNSCALNTDSSNVIKNIRVEGISVLHDTVFYFPDRYYPAGSMRLRETGGLVTPGLPVSARYIPIEIADGNLTVELDTAVISDLIIFKPDSSLVAAGKTGGLSGRIVLDIFPNPFNPTVQVTLRNAKCRMPDARLAVFSISGRIVKDFSSEIRSSWSGATVIWDARDQPTGVYFVRFSQGNTILINKTVLVR</sequence>
<dbReference type="Gene3D" id="2.60.40.380">
    <property type="entry name" value="Purple acid phosphatase-like, N-terminal"/>
    <property type="match status" value="1"/>
</dbReference>
<dbReference type="InterPro" id="IPR008963">
    <property type="entry name" value="Purple_acid_Pase-like_N"/>
</dbReference>
<dbReference type="InterPro" id="IPR004843">
    <property type="entry name" value="Calcineurin-like_PHP"/>
</dbReference>
<accession>A0A1F7F8T5</accession>
<dbReference type="GO" id="GO:0003993">
    <property type="term" value="F:acid phosphatase activity"/>
    <property type="evidence" value="ECO:0007669"/>
    <property type="project" value="InterPro"/>
</dbReference>
<dbReference type="PANTHER" id="PTHR22953">
    <property type="entry name" value="ACID PHOSPHATASE RELATED"/>
    <property type="match status" value="1"/>
</dbReference>
<dbReference type="Pfam" id="PF00149">
    <property type="entry name" value="Metallophos"/>
    <property type="match status" value="1"/>
</dbReference>
<dbReference type="InterPro" id="IPR039331">
    <property type="entry name" value="PAPs-like"/>
</dbReference>
<gene>
    <name evidence="3" type="ORF">A2519_06545</name>
</gene>
<name>A0A1F7F8T5_UNCRA</name>